<dbReference type="Proteomes" id="UP001597183">
    <property type="component" value="Unassembled WGS sequence"/>
</dbReference>
<comment type="caution">
    <text evidence="1">The sequence shown here is derived from an EMBL/GenBank/DDBJ whole genome shotgun (WGS) entry which is preliminary data.</text>
</comment>
<gene>
    <name evidence="1" type="ORF">ACFQ5G_06325</name>
</gene>
<organism evidence="1 2">
    <name type="scientific">Actinoplanes sichuanensis</name>
    <dbReference type="NCBI Taxonomy" id="512349"/>
    <lineage>
        <taxon>Bacteria</taxon>
        <taxon>Bacillati</taxon>
        <taxon>Actinomycetota</taxon>
        <taxon>Actinomycetes</taxon>
        <taxon>Micromonosporales</taxon>
        <taxon>Micromonosporaceae</taxon>
        <taxon>Actinoplanes</taxon>
    </lineage>
</organism>
<protein>
    <submittedName>
        <fullName evidence="1">Uncharacterized protein</fullName>
    </submittedName>
</protein>
<evidence type="ECO:0000313" key="1">
    <source>
        <dbReference type="EMBL" id="MFD1364958.1"/>
    </source>
</evidence>
<reference evidence="2" key="1">
    <citation type="journal article" date="2019" name="Int. J. Syst. Evol. Microbiol.">
        <title>The Global Catalogue of Microorganisms (GCM) 10K type strain sequencing project: providing services to taxonomists for standard genome sequencing and annotation.</title>
        <authorList>
            <consortium name="The Broad Institute Genomics Platform"/>
            <consortium name="The Broad Institute Genome Sequencing Center for Infectious Disease"/>
            <person name="Wu L."/>
            <person name="Ma J."/>
        </authorList>
    </citation>
    <scope>NUCLEOTIDE SEQUENCE [LARGE SCALE GENOMIC DNA]</scope>
    <source>
        <strain evidence="2">CCM 7526</strain>
    </source>
</reference>
<proteinExistence type="predicted"/>
<keyword evidence="2" id="KW-1185">Reference proteome</keyword>
<evidence type="ECO:0000313" key="2">
    <source>
        <dbReference type="Proteomes" id="UP001597183"/>
    </source>
</evidence>
<dbReference type="RefSeq" id="WP_317795307.1">
    <property type="nucleotide sequence ID" value="NZ_AP028461.1"/>
</dbReference>
<name>A0ABW4A3B1_9ACTN</name>
<dbReference type="EMBL" id="JBHTMK010000007">
    <property type="protein sequence ID" value="MFD1364958.1"/>
    <property type="molecule type" value="Genomic_DNA"/>
</dbReference>
<accession>A0ABW4A3B1</accession>
<sequence>MVELGLQRSLMLTSQFRQARGETGTQSATRAAVGQGAAAVIVGDGDESTLNYAWGQRGVPMGVGGRGGEEVNRFEAEDLTLRTIVLGGFDGAVDRFL</sequence>